<dbReference type="EMBL" id="MU273494">
    <property type="protein sequence ID" value="KAI0034796.1"/>
    <property type="molecule type" value="Genomic_DNA"/>
</dbReference>
<reference evidence="1" key="2">
    <citation type="journal article" date="2022" name="New Phytol.">
        <title>Evolutionary transition to the ectomycorrhizal habit in the genomes of a hyperdiverse lineage of mushroom-forming fungi.</title>
        <authorList>
            <person name="Looney B."/>
            <person name="Miyauchi S."/>
            <person name="Morin E."/>
            <person name="Drula E."/>
            <person name="Courty P.E."/>
            <person name="Kohler A."/>
            <person name="Kuo A."/>
            <person name="LaButti K."/>
            <person name="Pangilinan J."/>
            <person name="Lipzen A."/>
            <person name="Riley R."/>
            <person name="Andreopoulos W."/>
            <person name="He G."/>
            <person name="Johnson J."/>
            <person name="Nolan M."/>
            <person name="Tritt A."/>
            <person name="Barry K.W."/>
            <person name="Grigoriev I.V."/>
            <person name="Nagy L.G."/>
            <person name="Hibbett D."/>
            <person name="Henrissat B."/>
            <person name="Matheny P.B."/>
            <person name="Labbe J."/>
            <person name="Martin F.M."/>
        </authorList>
    </citation>
    <scope>NUCLEOTIDE SEQUENCE</scope>
    <source>
        <strain evidence="1">EC-137</strain>
    </source>
</reference>
<gene>
    <name evidence="1" type="ORF">K488DRAFT_77018</name>
</gene>
<name>A0ACB8QSD1_9AGAM</name>
<reference evidence="1" key="1">
    <citation type="submission" date="2021-02" db="EMBL/GenBank/DDBJ databases">
        <authorList>
            <consortium name="DOE Joint Genome Institute"/>
            <person name="Ahrendt S."/>
            <person name="Looney B.P."/>
            <person name="Miyauchi S."/>
            <person name="Morin E."/>
            <person name="Drula E."/>
            <person name="Courty P.E."/>
            <person name="Chicoki N."/>
            <person name="Fauchery L."/>
            <person name="Kohler A."/>
            <person name="Kuo A."/>
            <person name="Labutti K."/>
            <person name="Pangilinan J."/>
            <person name="Lipzen A."/>
            <person name="Riley R."/>
            <person name="Andreopoulos W."/>
            <person name="He G."/>
            <person name="Johnson J."/>
            <person name="Barry K.W."/>
            <person name="Grigoriev I.V."/>
            <person name="Nagy L."/>
            <person name="Hibbett D."/>
            <person name="Henrissat B."/>
            <person name="Matheny P.B."/>
            <person name="Labbe J."/>
            <person name="Martin F."/>
        </authorList>
    </citation>
    <scope>NUCLEOTIDE SEQUENCE</scope>
    <source>
        <strain evidence="1">EC-137</strain>
    </source>
</reference>
<dbReference type="Proteomes" id="UP000814128">
    <property type="component" value="Unassembled WGS sequence"/>
</dbReference>
<evidence type="ECO:0000313" key="2">
    <source>
        <dbReference type="Proteomes" id="UP000814128"/>
    </source>
</evidence>
<proteinExistence type="predicted"/>
<sequence length="538" mass="60921">MSSDSNLDEELLELAGETQKKRKHSRQGSSSKVKRRKADDSYSEGEGFESEEDAFQNKYPLENRYRDEEDKRRLLDMPEVEREAILAERKEEMQKMEDQRQVASLLQAQRAAAGVDSVSKAAKRQHTIRGATKEKSSKLDELKAKRKAKDERRSRSSPRRDRSSSPMEMETEDEEDGQIGREEQEEERERRLLGSFKPSLDDQPITIEDLAKVLLTRDLIARHCMAPWFEDYVKGSYVRYLIGNDHGQPIYRICEILNLATELVEPYKVNERFVDQQIDLKHGASVKSFPMDKVSNSPFTQREFDRLVRDCQVDKVKLPTRSTLEKKAVQMKKLATQVMTDSDISAMLQRKQSILGGTMSHNAFIIKKSGLQQLRNMALKRNDRKEVMTLDAEIATLGASTPKSASPAPDQDEVSARLAKVNERNRKANLAAVRKLEQAEAERKRKEREKKLTGNSLSTSVNTKGSRFVYRGSLLFAGGLMQACRTGTSLADSLTGTALNGLDVVAQTVSPLPPSNTRPKDFSARILETIDIDLGDFF</sequence>
<keyword evidence="2" id="KW-1185">Reference proteome</keyword>
<protein>
    <submittedName>
        <fullName evidence="1">Uncharacterized protein</fullName>
    </submittedName>
</protein>
<evidence type="ECO:0000313" key="1">
    <source>
        <dbReference type="EMBL" id="KAI0034796.1"/>
    </source>
</evidence>
<accession>A0ACB8QSD1</accession>
<organism evidence="1 2">
    <name type="scientific">Vararia minispora EC-137</name>
    <dbReference type="NCBI Taxonomy" id="1314806"/>
    <lineage>
        <taxon>Eukaryota</taxon>
        <taxon>Fungi</taxon>
        <taxon>Dikarya</taxon>
        <taxon>Basidiomycota</taxon>
        <taxon>Agaricomycotina</taxon>
        <taxon>Agaricomycetes</taxon>
        <taxon>Russulales</taxon>
        <taxon>Lachnocladiaceae</taxon>
        <taxon>Vararia</taxon>
    </lineage>
</organism>
<comment type="caution">
    <text evidence="1">The sequence shown here is derived from an EMBL/GenBank/DDBJ whole genome shotgun (WGS) entry which is preliminary data.</text>
</comment>